<evidence type="ECO:0000256" key="2">
    <source>
        <dbReference type="ARBA" id="ARBA00004906"/>
    </source>
</evidence>
<evidence type="ECO:0000256" key="3">
    <source>
        <dbReference type="ARBA" id="ARBA00012485"/>
    </source>
</evidence>
<protein>
    <recommendedName>
        <fullName evidence="3">HECT-type E3 ubiquitin transferase</fullName>
        <ecNumber evidence="3">2.3.2.26</ecNumber>
    </recommendedName>
</protein>
<dbReference type="FunFam" id="3.30.2410.10:FF:000009">
    <property type="entry name" value="Probable E3 ubiquitin-protein ligase HECTD2"/>
    <property type="match status" value="1"/>
</dbReference>
<feature type="region of interest" description="Disordered" evidence="7">
    <location>
        <begin position="73"/>
        <end position="92"/>
    </location>
</feature>
<dbReference type="GO" id="GO:0016567">
    <property type="term" value="P:protein ubiquitination"/>
    <property type="evidence" value="ECO:0007669"/>
    <property type="project" value="TreeGrafter"/>
</dbReference>
<dbReference type="PANTHER" id="PTHR11254:SF440">
    <property type="entry name" value="E3 UBIQUITIN-PROTEIN LIGASE NEDD-4"/>
    <property type="match status" value="1"/>
</dbReference>
<evidence type="ECO:0000256" key="6">
    <source>
        <dbReference type="PROSITE-ProRule" id="PRU00104"/>
    </source>
</evidence>
<gene>
    <name evidence="9" type="ORF">ECRASSUSDP1_LOCUS6454</name>
</gene>
<evidence type="ECO:0000259" key="8">
    <source>
        <dbReference type="PROSITE" id="PS50237"/>
    </source>
</evidence>
<name>A0AAD1UGT4_EUPCR</name>
<dbReference type="Gene3D" id="3.30.2410.10">
    <property type="entry name" value="Hect, E3 ligase catalytic domain"/>
    <property type="match status" value="1"/>
</dbReference>
<dbReference type="Proteomes" id="UP001295684">
    <property type="component" value="Unassembled WGS sequence"/>
</dbReference>
<evidence type="ECO:0000256" key="5">
    <source>
        <dbReference type="ARBA" id="ARBA00022786"/>
    </source>
</evidence>
<evidence type="ECO:0000256" key="7">
    <source>
        <dbReference type="SAM" id="MobiDB-lite"/>
    </source>
</evidence>
<evidence type="ECO:0000313" key="10">
    <source>
        <dbReference type="Proteomes" id="UP001295684"/>
    </source>
</evidence>
<evidence type="ECO:0000313" key="9">
    <source>
        <dbReference type="EMBL" id="CAI2365104.1"/>
    </source>
</evidence>
<dbReference type="PROSITE" id="PS50237">
    <property type="entry name" value="HECT"/>
    <property type="match status" value="1"/>
</dbReference>
<dbReference type="Gene3D" id="3.30.2160.10">
    <property type="entry name" value="Hect, E3 ligase catalytic domain"/>
    <property type="match status" value="1"/>
</dbReference>
<sequence>MGCCTSSYVSKNGPQKIAISESSKIEDEAIPISLSIPARTPRRALIEEEEKKLPPSESHSIRLCNYTIEISNCSDSESDSEEDSDDSSNFEEPMYCPECGRGISDEDELLQHLFSCRTQAAQNIQNDQDISKANADEASKYDAEKKRTWFRENIAKLRVSSCGDTITLVVSRDNILEETFNQFSTVDRLDFRKDLKIFFIDENARDAGGVIREWLNLVTIEILKPEAKIFEMVNNSEDTFYTIHPEATYGMCHFAGQFLGKAIFEGAPLDGRLSKLLLMKMLLKEPKLEDLKLYDEQLYSSIAFILQDSVNASDLCMNFTILDNGKTVELKQNGADIELTNENKEEYSRLVVEHYTYKRAEIQTAAFTEAFFNIIPQETITVFSLYELDKILFGLKEIDVEDWKKNTFYKGEYEKNKNHDTIKWFWEVIVSLNNDEKRKFLQFCTGSRSLPIEGFKGLKRNSRTLCKFSINSLSAGRNLFLRAHTCFNSIDLPMFKTKEEVESAVRFILDQEKFYFGLS</sequence>
<dbReference type="AlphaFoldDB" id="A0AAD1UGT4"/>
<keyword evidence="5 6" id="KW-0833">Ubl conjugation pathway</keyword>
<proteinExistence type="predicted"/>
<dbReference type="EMBL" id="CAMPGE010006258">
    <property type="protein sequence ID" value="CAI2365104.1"/>
    <property type="molecule type" value="Genomic_DNA"/>
</dbReference>
<dbReference type="SMART" id="SM00119">
    <property type="entry name" value="HECTc"/>
    <property type="match status" value="1"/>
</dbReference>
<dbReference type="PANTHER" id="PTHR11254">
    <property type="entry name" value="HECT DOMAIN UBIQUITIN-PROTEIN LIGASE"/>
    <property type="match status" value="1"/>
</dbReference>
<feature type="compositionally biased region" description="Acidic residues" evidence="7">
    <location>
        <begin position="76"/>
        <end position="89"/>
    </location>
</feature>
<feature type="active site" description="Glycyl thioester intermediate" evidence="6">
    <location>
        <position position="486"/>
    </location>
</feature>
<dbReference type="InterPro" id="IPR000569">
    <property type="entry name" value="HECT_dom"/>
</dbReference>
<dbReference type="GO" id="GO:0005737">
    <property type="term" value="C:cytoplasm"/>
    <property type="evidence" value="ECO:0007669"/>
    <property type="project" value="TreeGrafter"/>
</dbReference>
<accession>A0AAD1UGT4</accession>
<dbReference type="EC" id="2.3.2.26" evidence="3"/>
<organism evidence="9 10">
    <name type="scientific">Euplotes crassus</name>
    <dbReference type="NCBI Taxonomy" id="5936"/>
    <lineage>
        <taxon>Eukaryota</taxon>
        <taxon>Sar</taxon>
        <taxon>Alveolata</taxon>
        <taxon>Ciliophora</taxon>
        <taxon>Intramacronucleata</taxon>
        <taxon>Spirotrichea</taxon>
        <taxon>Hypotrichia</taxon>
        <taxon>Euplotida</taxon>
        <taxon>Euplotidae</taxon>
        <taxon>Moneuplotes</taxon>
    </lineage>
</organism>
<reference evidence="9" key="1">
    <citation type="submission" date="2023-07" db="EMBL/GenBank/DDBJ databases">
        <authorList>
            <consortium name="AG Swart"/>
            <person name="Singh M."/>
            <person name="Singh A."/>
            <person name="Seah K."/>
            <person name="Emmerich C."/>
        </authorList>
    </citation>
    <scope>NUCLEOTIDE SEQUENCE</scope>
    <source>
        <strain evidence="9">DP1</strain>
    </source>
</reference>
<dbReference type="InterPro" id="IPR050409">
    <property type="entry name" value="E3_ubiq-protein_ligase"/>
</dbReference>
<comment type="caution">
    <text evidence="9">The sequence shown here is derived from an EMBL/GenBank/DDBJ whole genome shotgun (WGS) entry which is preliminary data.</text>
</comment>
<feature type="domain" description="HECT" evidence="8">
    <location>
        <begin position="187"/>
        <end position="519"/>
    </location>
</feature>
<comment type="pathway">
    <text evidence="2">Protein modification; protein ubiquitination.</text>
</comment>
<dbReference type="GO" id="GO:0006511">
    <property type="term" value="P:ubiquitin-dependent protein catabolic process"/>
    <property type="evidence" value="ECO:0007669"/>
    <property type="project" value="TreeGrafter"/>
</dbReference>
<dbReference type="InterPro" id="IPR035983">
    <property type="entry name" value="Hect_E3_ubiquitin_ligase"/>
</dbReference>
<evidence type="ECO:0000256" key="1">
    <source>
        <dbReference type="ARBA" id="ARBA00000885"/>
    </source>
</evidence>
<evidence type="ECO:0000256" key="4">
    <source>
        <dbReference type="ARBA" id="ARBA00022679"/>
    </source>
</evidence>
<comment type="catalytic activity">
    <reaction evidence="1">
        <text>S-ubiquitinyl-[E2 ubiquitin-conjugating enzyme]-L-cysteine + [acceptor protein]-L-lysine = [E2 ubiquitin-conjugating enzyme]-L-cysteine + N(6)-ubiquitinyl-[acceptor protein]-L-lysine.</text>
        <dbReference type="EC" id="2.3.2.26"/>
    </reaction>
</comment>
<dbReference type="SUPFAM" id="SSF56204">
    <property type="entry name" value="Hect, E3 ligase catalytic domain"/>
    <property type="match status" value="1"/>
</dbReference>
<dbReference type="GO" id="GO:0061630">
    <property type="term" value="F:ubiquitin protein ligase activity"/>
    <property type="evidence" value="ECO:0007669"/>
    <property type="project" value="UniProtKB-EC"/>
</dbReference>
<keyword evidence="4" id="KW-0808">Transferase</keyword>
<dbReference type="Gene3D" id="3.90.1750.10">
    <property type="entry name" value="Hect, E3 ligase catalytic domains"/>
    <property type="match status" value="1"/>
</dbReference>
<dbReference type="Pfam" id="PF00632">
    <property type="entry name" value="HECT"/>
    <property type="match status" value="1"/>
</dbReference>
<keyword evidence="10" id="KW-1185">Reference proteome</keyword>